<dbReference type="PANTHER" id="PTHR45138">
    <property type="entry name" value="REGULATORY COMPONENTS OF SENSORY TRANSDUCTION SYSTEM"/>
    <property type="match status" value="1"/>
</dbReference>
<dbReference type="Gene3D" id="3.30.70.270">
    <property type="match status" value="1"/>
</dbReference>
<dbReference type="SUPFAM" id="SSF158472">
    <property type="entry name" value="HAMP domain-like"/>
    <property type="match status" value="1"/>
</dbReference>
<feature type="domain" description="GGDEF" evidence="6">
    <location>
        <begin position="470"/>
        <end position="603"/>
    </location>
</feature>
<evidence type="ECO:0000259" key="6">
    <source>
        <dbReference type="PROSITE" id="PS50887"/>
    </source>
</evidence>
<dbReference type="SUPFAM" id="SSF55781">
    <property type="entry name" value="GAF domain-like"/>
    <property type="match status" value="1"/>
</dbReference>
<dbReference type="InterPro" id="IPR000160">
    <property type="entry name" value="GGDEF_dom"/>
</dbReference>
<dbReference type="PROSITE" id="PS50887">
    <property type="entry name" value="GGDEF"/>
    <property type="match status" value="1"/>
</dbReference>
<keyword evidence="8" id="KW-1185">Reference proteome</keyword>
<sequence>MTLRGRLTTAFLVVVLGPVLLGAIFVAVTVAAVNRDRSAERLDHATATVRTGIAATCRQLQAAADAVAVVPARDRSAVADQLIARGLATKIQMDAPAGGQDCAHPADGPVTAIAARSVTGDLTVTAGQTVDQDFLERLSAAAGARVALTGRDGGRVLTPEPGQPLPLTLTVPQNKPIFLYVVLLAVVLSVAVVAVLVARGLAHSTTRPLGELAWAAGRVADGDLNTRVPIPHPDELGRLAASFNRMTRELQAYVQALTASRDQLRGHLAILGETLSSTHDLHRILQVILRTALAATGARAGLVLLIDRPAGQLVAQCGIGLAGRWDVPDSELPQQRLPLGEGVLGGVAATGEPRRGQGELASAEPPCLSYVAVPICAPGIPEEPGDPAPFPETLGVLALYDRVGGDRFDDSDLSTLRTFAGQAGVAVHNVRLHEEAQRLSLTDPLTGLWNYRYLHESLRREVERASRFGRMLAVLVLDLDHFKDVNDTYGHAAGDAVLGEFARRIRVGLREVDVAFRQGGEEFVVLLPETDAYGGAIVAERLGAAVRDHPVSFDGLTVPISVSIGVAVYPEHGENSPQVLAAADRALYAAKNAGRDTYRLAEPADVTKSGVSPGDHGGDCDPAPAVPSGPRPPQHRRGR</sequence>
<dbReference type="EMBL" id="JAPNTZ010000022">
    <property type="protein sequence ID" value="MCY1144885.1"/>
    <property type="molecule type" value="Genomic_DNA"/>
</dbReference>
<dbReference type="Pfam" id="PF00990">
    <property type="entry name" value="GGDEF"/>
    <property type="match status" value="1"/>
</dbReference>
<dbReference type="InterPro" id="IPR043128">
    <property type="entry name" value="Rev_trsase/Diguanyl_cyclase"/>
</dbReference>
<dbReference type="InterPro" id="IPR029016">
    <property type="entry name" value="GAF-like_dom_sf"/>
</dbReference>
<dbReference type="Gene3D" id="3.30.450.40">
    <property type="match status" value="1"/>
</dbReference>
<dbReference type="InterPro" id="IPR029787">
    <property type="entry name" value="Nucleotide_cyclase"/>
</dbReference>
<dbReference type="RefSeq" id="WP_267569475.1">
    <property type="nucleotide sequence ID" value="NZ_JAPNTZ010000022.1"/>
</dbReference>
<evidence type="ECO:0000256" key="1">
    <source>
        <dbReference type="ARBA" id="ARBA00022692"/>
    </source>
</evidence>
<dbReference type="InterPro" id="IPR003018">
    <property type="entry name" value="GAF"/>
</dbReference>
<dbReference type="NCBIfam" id="TIGR00254">
    <property type="entry name" value="GGDEF"/>
    <property type="match status" value="1"/>
</dbReference>
<dbReference type="GO" id="GO:0052621">
    <property type="term" value="F:diguanylate cyclase activity"/>
    <property type="evidence" value="ECO:0007669"/>
    <property type="project" value="UniProtKB-EC"/>
</dbReference>
<dbReference type="PANTHER" id="PTHR45138:SF9">
    <property type="entry name" value="DIGUANYLATE CYCLASE DGCM-RELATED"/>
    <property type="match status" value="1"/>
</dbReference>
<keyword evidence="7" id="KW-0548">Nucleotidyltransferase</keyword>
<name>A0ABT4BH28_9ACTN</name>
<keyword evidence="1 4" id="KW-0812">Transmembrane</keyword>
<dbReference type="SMART" id="SM00304">
    <property type="entry name" value="HAMP"/>
    <property type="match status" value="1"/>
</dbReference>
<evidence type="ECO:0000256" key="3">
    <source>
        <dbReference type="SAM" id="MobiDB-lite"/>
    </source>
</evidence>
<dbReference type="CDD" id="cd06225">
    <property type="entry name" value="HAMP"/>
    <property type="match status" value="1"/>
</dbReference>
<dbReference type="SUPFAM" id="SSF55073">
    <property type="entry name" value="Nucleotide cyclase"/>
    <property type="match status" value="1"/>
</dbReference>
<dbReference type="InterPro" id="IPR050469">
    <property type="entry name" value="Diguanylate_Cyclase"/>
</dbReference>
<evidence type="ECO:0000313" key="7">
    <source>
        <dbReference type="EMBL" id="MCY1144885.1"/>
    </source>
</evidence>
<gene>
    <name evidence="7" type="ORF">OWR29_43390</name>
</gene>
<proteinExistence type="predicted"/>
<dbReference type="Gene3D" id="6.10.340.10">
    <property type="match status" value="1"/>
</dbReference>
<dbReference type="EC" id="2.7.7.65" evidence="7"/>
<evidence type="ECO:0000313" key="8">
    <source>
        <dbReference type="Proteomes" id="UP001151002"/>
    </source>
</evidence>
<keyword evidence="4" id="KW-0472">Membrane</keyword>
<feature type="transmembrane region" description="Helical" evidence="4">
    <location>
        <begin position="177"/>
        <end position="198"/>
    </location>
</feature>
<dbReference type="CDD" id="cd01949">
    <property type="entry name" value="GGDEF"/>
    <property type="match status" value="1"/>
</dbReference>
<comment type="caution">
    <text evidence="7">The sequence shown here is derived from an EMBL/GenBank/DDBJ whole genome shotgun (WGS) entry which is preliminary data.</text>
</comment>
<reference evidence="7" key="1">
    <citation type="submission" date="2022-11" db="EMBL/GenBank/DDBJ databases">
        <authorList>
            <person name="Somphong A."/>
            <person name="Phongsopitanun W."/>
        </authorList>
    </citation>
    <scope>NUCLEOTIDE SEQUENCE</scope>
    <source>
        <strain evidence="7">Pm04-4</strain>
    </source>
</reference>
<evidence type="ECO:0000256" key="4">
    <source>
        <dbReference type="SAM" id="Phobius"/>
    </source>
</evidence>
<accession>A0ABT4BH28</accession>
<dbReference type="InterPro" id="IPR003660">
    <property type="entry name" value="HAMP_dom"/>
</dbReference>
<dbReference type="SMART" id="SM00267">
    <property type="entry name" value="GGDEF"/>
    <property type="match status" value="1"/>
</dbReference>
<keyword evidence="2 4" id="KW-1133">Transmembrane helix</keyword>
<feature type="transmembrane region" description="Helical" evidence="4">
    <location>
        <begin position="12"/>
        <end position="33"/>
    </location>
</feature>
<dbReference type="PROSITE" id="PS50885">
    <property type="entry name" value="HAMP"/>
    <property type="match status" value="1"/>
</dbReference>
<evidence type="ECO:0000259" key="5">
    <source>
        <dbReference type="PROSITE" id="PS50885"/>
    </source>
</evidence>
<feature type="region of interest" description="Disordered" evidence="3">
    <location>
        <begin position="598"/>
        <end position="639"/>
    </location>
</feature>
<feature type="domain" description="HAMP" evidence="5">
    <location>
        <begin position="203"/>
        <end position="255"/>
    </location>
</feature>
<protein>
    <submittedName>
        <fullName evidence="7">Diguanylate cyclase</fullName>
        <ecNumber evidence="7">2.7.7.65</ecNumber>
    </submittedName>
</protein>
<keyword evidence="7" id="KW-0808">Transferase</keyword>
<organism evidence="7 8">
    <name type="scientific">Paractinoplanes pyxinae</name>
    <dbReference type="NCBI Taxonomy" id="2997416"/>
    <lineage>
        <taxon>Bacteria</taxon>
        <taxon>Bacillati</taxon>
        <taxon>Actinomycetota</taxon>
        <taxon>Actinomycetes</taxon>
        <taxon>Micromonosporales</taxon>
        <taxon>Micromonosporaceae</taxon>
        <taxon>Paractinoplanes</taxon>
    </lineage>
</organism>
<dbReference type="Proteomes" id="UP001151002">
    <property type="component" value="Unassembled WGS sequence"/>
</dbReference>
<dbReference type="Pfam" id="PF01590">
    <property type="entry name" value="GAF"/>
    <property type="match status" value="1"/>
</dbReference>
<dbReference type="SMART" id="SM00065">
    <property type="entry name" value="GAF"/>
    <property type="match status" value="1"/>
</dbReference>
<evidence type="ECO:0000256" key="2">
    <source>
        <dbReference type="ARBA" id="ARBA00022989"/>
    </source>
</evidence>
<dbReference type="Pfam" id="PF00672">
    <property type="entry name" value="HAMP"/>
    <property type="match status" value="1"/>
</dbReference>